<keyword evidence="5 7" id="KW-1133">Transmembrane helix</keyword>
<dbReference type="HOGENOM" id="CLU_045686_1_1_7"/>
<evidence type="ECO:0000256" key="6">
    <source>
        <dbReference type="ARBA" id="ARBA00023136"/>
    </source>
</evidence>
<keyword evidence="9" id="KW-1185">Reference proteome</keyword>
<dbReference type="PANTHER" id="PTHR30188:SF4">
    <property type="entry name" value="PROTEIN TRIGALACTOSYLDIACYLGLYCEROL 1, CHLOROPLASTIC"/>
    <property type="match status" value="1"/>
</dbReference>
<comment type="similarity">
    <text evidence="2 7">Belongs to the MlaE permease family.</text>
</comment>
<dbReference type="InterPro" id="IPR030802">
    <property type="entry name" value="Permease_MalE"/>
</dbReference>
<sequence>MTVAMRPDIQESSEEKAGWNAIRLLSWPFAQLGRSVISWINNSGAAAIFLLLAALKIFRPRQLMKITQQIYYIGARSTMIIMLVGLFTGMVLGLQSYHALVQVGAEGALGTLVALSLIRELGPVLTAIMITARAGSAITAQIGIERISEQIDALDTMHIDPLRYLISPRIAAAIISFPVLTALFDLIGILGSYISGVLIMGANAGTFFHRVQSSVEMSDVNEGFIKAIVFAVIVSTVCCYQGYFAHMRPDSHGAKAVGLSTTSAVVLSCVLILVSDYVVTSLLI</sequence>
<evidence type="ECO:0000313" key="8">
    <source>
        <dbReference type="EMBL" id="ABC76137.1"/>
    </source>
</evidence>
<feature type="transmembrane region" description="Helical" evidence="7">
    <location>
        <begin position="223"/>
        <end position="244"/>
    </location>
</feature>
<protein>
    <submittedName>
        <fullName evidence="8">ABC-type transport system involved in resistance to organic solvents, permease component</fullName>
    </submittedName>
</protein>
<feature type="transmembrane region" description="Helical" evidence="7">
    <location>
        <begin position="256"/>
        <end position="279"/>
    </location>
</feature>
<keyword evidence="3" id="KW-0813">Transport</keyword>
<evidence type="ECO:0000256" key="5">
    <source>
        <dbReference type="ARBA" id="ARBA00022989"/>
    </source>
</evidence>
<dbReference type="KEGG" id="sat:SYN_01262"/>
<dbReference type="NCBIfam" id="TIGR00056">
    <property type="entry name" value="MlaE family lipid ABC transporter permease subunit"/>
    <property type="match status" value="1"/>
</dbReference>
<keyword evidence="4 7" id="KW-0812">Transmembrane</keyword>
<evidence type="ECO:0000256" key="3">
    <source>
        <dbReference type="ARBA" id="ARBA00022448"/>
    </source>
</evidence>
<dbReference type="InParanoid" id="Q2LQ54"/>
<feature type="transmembrane region" description="Helical" evidence="7">
    <location>
        <begin position="170"/>
        <end position="203"/>
    </location>
</feature>
<reference evidence="8 9" key="1">
    <citation type="journal article" date="2007" name="Proc. Natl. Acad. Sci. U.S.A.">
        <title>The genome of Syntrophus aciditrophicus: life at the thermodynamic limit of microbial growth.</title>
        <authorList>
            <person name="McInerney M.J."/>
            <person name="Rohlin L."/>
            <person name="Mouttaki H."/>
            <person name="Kim U."/>
            <person name="Krupp R.S."/>
            <person name="Rios-Hernandez L."/>
            <person name="Sieber J."/>
            <person name="Struchtemeyer C.G."/>
            <person name="Bhattacharyya A."/>
            <person name="Campbell J.W."/>
            <person name="Gunsalus R.P."/>
        </authorList>
    </citation>
    <scope>NUCLEOTIDE SEQUENCE [LARGE SCALE GENOMIC DNA]</scope>
    <source>
        <strain evidence="8 9">SB</strain>
    </source>
</reference>
<dbReference type="Pfam" id="PF02405">
    <property type="entry name" value="MlaE"/>
    <property type="match status" value="1"/>
</dbReference>
<dbReference type="GO" id="GO:0043190">
    <property type="term" value="C:ATP-binding cassette (ABC) transporter complex"/>
    <property type="evidence" value="ECO:0007669"/>
    <property type="project" value="InterPro"/>
</dbReference>
<dbReference type="STRING" id="56780.SYN_01262"/>
<dbReference type="FunCoup" id="Q2LQ54">
    <property type="interactions" value="402"/>
</dbReference>
<proteinExistence type="inferred from homology"/>
<dbReference type="PANTHER" id="PTHR30188">
    <property type="entry name" value="ABC TRANSPORTER PERMEASE PROTEIN-RELATED"/>
    <property type="match status" value="1"/>
</dbReference>
<dbReference type="Proteomes" id="UP000001933">
    <property type="component" value="Chromosome"/>
</dbReference>
<gene>
    <name evidence="8" type="ORF">SYN_01262</name>
</gene>
<keyword evidence="6 7" id="KW-0472">Membrane</keyword>
<feature type="transmembrane region" description="Helical" evidence="7">
    <location>
        <begin position="70"/>
        <end position="93"/>
    </location>
</feature>
<dbReference type="InterPro" id="IPR003453">
    <property type="entry name" value="ABC_MlaE_roteobac"/>
</dbReference>
<dbReference type="AlphaFoldDB" id="Q2LQ54"/>
<name>Q2LQ54_SYNAS</name>
<evidence type="ECO:0000256" key="1">
    <source>
        <dbReference type="ARBA" id="ARBA00004141"/>
    </source>
</evidence>
<feature type="transmembrane region" description="Helical" evidence="7">
    <location>
        <begin position="36"/>
        <end position="58"/>
    </location>
</feature>
<evidence type="ECO:0000256" key="2">
    <source>
        <dbReference type="ARBA" id="ARBA00007556"/>
    </source>
</evidence>
<organism evidence="8 9">
    <name type="scientific">Syntrophus aciditrophicus (strain SB)</name>
    <dbReference type="NCBI Taxonomy" id="56780"/>
    <lineage>
        <taxon>Bacteria</taxon>
        <taxon>Pseudomonadati</taxon>
        <taxon>Thermodesulfobacteriota</taxon>
        <taxon>Syntrophia</taxon>
        <taxon>Syntrophales</taxon>
        <taxon>Syntrophaceae</taxon>
        <taxon>Syntrophus</taxon>
    </lineage>
</organism>
<dbReference type="EMBL" id="CP000252">
    <property type="protein sequence ID" value="ABC76137.1"/>
    <property type="molecule type" value="Genomic_DNA"/>
</dbReference>
<accession>Q2LQ54</accession>
<evidence type="ECO:0000313" key="9">
    <source>
        <dbReference type="Proteomes" id="UP000001933"/>
    </source>
</evidence>
<comment type="subcellular location">
    <subcellularLocation>
        <location evidence="1">Membrane</location>
        <topology evidence="1">Multi-pass membrane protein</topology>
    </subcellularLocation>
</comment>
<dbReference type="GO" id="GO:0005548">
    <property type="term" value="F:phospholipid transporter activity"/>
    <property type="evidence" value="ECO:0007669"/>
    <property type="project" value="TreeGrafter"/>
</dbReference>
<evidence type="ECO:0000256" key="4">
    <source>
        <dbReference type="ARBA" id="ARBA00022692"/>
    </source>
</evidence>
<dbReference type="eggNOG" id="COG0767">
    <property type="taxonomic scope" value="Bacteria"/>
</dbReference>
<evidence type="ECO:0000256" key="7">
    <source>
        <dbReference type="RuleBase" id="RU362044"/>
    </source>
</evidence>